<gene>
    <name evidence="9" type="ORF">JCM16774_0112</name>
</gene>
<name>A0A510JAK4_9FUSO</name>
<evidence type="ECO:0000256" key="3">
    <source>
        <dbReference type="ARBA" id="ARBA00022630"/>
    </source>
</evidence>
<dbReference type="RefSeq" id="WP_026736841.1">
    <property type="nucleotide sequence ID" value="NZ_AP019822.1"/>
</dbReference>
<evidence type="ECO:0000256" key="7">
    <source>
        <dbReference type="ARBA" id="ARBA00023027"/>
    </source>
</evidence>
<accession>A0A510JAK4</accession>
<dbReference type="STRING" id="714315.GCA_000516535_00120"/>
<feature type="domain" description="Nitroreductase" evidence="8">
    <location>
        <begin position="14"/>
        <end position="199"/>
    </location>
</feature>
<sequence>MKEKNKEILEAFNYRYACKKFNKDKKVSDEDFATIIESARLSPSSFGLEPWKFLLLKNEKMKEDFKEFAWGGINSLNGASHIVIVLAKKGVTADSKHMAHMLRDVKKVSGEVENIIKEEFHDFQKNQFKLLENERVLFDWASKQTYIALGNMMTTAAFLGIDSCAIEGFEKDKAEKYLSEKGLLNTDEYGMSYMVSFGYRDEEQPVKIRQQLSEVFEVIE</sequence>
<dbReference type="InterPro" id="IPR029479">
    <property type="entry name" value="Nitroreductase"/>
</dbReference>
<dbReference type="GO" id="GO:0005829">
    <property type="term" value="C:cytosol"/>
    <property type="evidence" value="ECO:0007669"/>
    <property type="project" value="TreeGrafter"/>
</dbReference>
<dbReference type="PANTHER" id="PTHR23026">
    <property type="entry name" value="NADPH NITROREDUCTASE"/>
    <property type="match status" value="1"/>
</dbReference>
<evidence type="ECO:0000259" key="8">
    <source>
        <dbReference type="Pfam" id="PF00881"/>
    </source>
</evidence>
<keyword evidence="6" id="KW-0560">Oxidoreductase</keyword>
<dbReference type="GO" id="GO:0046857">
    <property type="term" value="F:oxidoreductase activity, acting on other nitrogenous compounds as donors, with NAD or NADP as acceptor"/>
    <property type="evidence" value="ECO:0007669"/>
    <property type="project" value="TreeGrafter"/>
</dbReference>
<protein>
    <submittedName>
        <fullName evidence="9">Nitroreductase</fullName>
    </submittedName>
</protein>
<evidence type="ECO:0000313" key="9">
    <source>
        <dbReference type="EMBL" id="BBM35205.1"/>
    </source>
</evidence>
<dbReference type="InterPro" id="IPR033878">
    <property type="entry name" value="NfsB-like"/>
</dbReference>
<evidence type="ECO:0000256" key="4">
    <source>
        <dbReference type="ARBA" id="ARBA00022643"/>
    </source>
</evidence>
<proteinExistence type="inferred from homology"/>
<dbReference type="PANTHER" id="PTHR23026:SF125">
    <property type="entry name" value="OXYGEN-INSENSITIVE NAD(P)H NITROREDUCTASE"/>
    <property type="match status" value="1"/>
</dbReference>
<dbReference type="SUPFAM" id="SSF55469">
    <property type="entry name" value="FMN-dependent nitroreductase-like"/>
    <property type="match status" value="1"/>
</dbReference>
<reference evidence="9 10" key="1">
    <citation type="submission" date="2019-07" db="EMBL/GenBank/DDBJ databases">
        <title>Complete Genome Sequence of Leptotrichia goodfellowii Strain JCM 16774.</title>
        <authorList>
            <person name="Watanabe S."/>
            <person name="Cui L."/>
        </authorList>
    </citation>
    <scope>NUCLEOTIDE SEQUENCE [LARGE SCALE GENOMIC DNA]</scope>
    <source>
        <strain evidence="9 10">JCM16774</strain>
    </source>
</reference>
<comment type="similarity">
    <text evidence="2">Belongs to the nitroreductase family.</text>
</comment>
<dbReference type="AlphaFoldDB" id="A0A510JAK4"/>
<dbReference type="InterPro" id="IPR000415">
    <property type="entry name" value="Nitroreductase-like"/>
</dbReference>
<dbReference type="EMBL" id="AP019822">
    <property type="protein sequence ID" value="BBM35205.1"/>
    <property type="molecule type" value="Genomic_DNA"/>
</dbReference>
<evidence type="ECO:0000256" key="1">
    <source>
        <dbReference type="ARBA" id="ARBA00001917"/>
    </source>
</evidence>
<keyword evidence="5" id="KW-0521">NADP</keyword>
<keyword evidence="3" id="KW-0285">Flavoprotein</keyword>
<dbReference type="OrthoDB" id="9812105at2"/>
<keyword evidence="4" id="KW-0288">FMN</keyword>
<evidence type="ECO:0000256" key="6">
    <source>
        <dbReference type="ARBA" id="ARBA00023002"/>
    </source>
</evidence>
<dbReference type="Gene3D" id="3.40.109.10">
    <property type="entry name" value="NADH Oxidase"/>
    <property type="match status" value="1"/>
</dbReference>
<comment type="cofactor">
    <cofactor evidence="1">
        <name>FMN</name>
        <dbReference type="ChEBI" id="CHEBI:58210"/>
    </cofactor>
</comment>
<dbReference type="KEGG" id="lgo:JCM16774_0112"/>
<evidence type="ECO:0000256" key="5">
    <source>
        <dbReference type="ARBA" id="ARBA00022857"/>
    </source>
</evidence>
<evidence type="ECO:0000313" key="10">
    <source>
        <dbReference type="Proteomes" id="UP000321606"/>
    </source>
</evidence>
<dbReference type="InterPro" id="IPR050627">
    <property type="entry name" value="Nitroreductase/BluB"/>
</dbReference>
<evidence type="ECO:0000256" key="2">
    <source>
        <dbReference type="ARBA" id="ARBA00007118"/>
    </source>
</evidence>
<dbReference type="Pfam" id="PF00881">
    <property type="entry name" value="Nitroreductase"/>
    <property type="match status" value="1"/>
</dbReference>
<keyword evidence="7" id="KW-0520">NAD</keyword>
<dbReference type="Proteomes" id="UP000321606">
    <property type="component" value="Chromosome"/>
</dbReference>
<dbReference type="GO" id="GO:0046256">
    <property type="term" value="P:2,4,6-trinitrotoluene catabolic process"/>
    <property type="evidence" value="ECO:0007669"/>
    <property type="project" value="TreeGrafter"/>
</dbReference>
<dbReference type="CDD" id="cd02149">
    <property type="entry name" value="NfsB-like"/>
    <property type="match status" value="1"/>
</dbReference>
<organism evidence="9 10">
    <name type="scientific">Pseudoleptotrichia goodfellowii</name>
    <dbReference type="NCBI Taxonomy" id="157692"/>
    <lineage>
        <taxon>Bacteria</taxon>
        <taxon>Fusobacteriati</taxon>
        <taxon>Fusobacteriota</taxon>
        <taxon>Fusobacteriia</taxon>
        <taxon>Fusobacteriales</taxon>
        <taxon>Leptotrichiaceae</taxon>
        <taxon>Pseudoleptotrichia</taxon>
    </lineage>
</organism>